<evidence type="ECO:0000313" key="3">
    <source>
        <dbReference type="Proteomes" id="UP000002734"/>
    </source>
</evidence>
<dbReference type="SUPFAM" id="SSF46955">
    <property type="entry name" value="Putative DNA-binding domain"/>
    <property type="match status" value="1"/>
</dbReference>
<reference evidence="2" key="1">
    <citation type="submission" date="2009-06" db="EMBL/GenBank/DDBJ databases">
        <title>Complete sequence of Dickeya dadantii Ech703.</title>
        <authorList>
            <consortium name="US DOE Joint Genome Institute"/>
            <person name="Lucas S."/>
            <person name="Copeland A."/>
            <person name="Lapidus A."/>
            <person name="Glavina del Rio T."/>
            <person name="Dalin E."/>
            <person name="Tice H."/>
            <person name="Bruce D."/>
            <person name="Goodwin L."/>
            <person name="Pitluck S."/>
            <person name="Chertkov O."/>
            <person name="Brettin T."/>
            <person name="Detter J.C."/>
            <person name="Han C."/>
            <person name="Larimer F."/>
            <person name="Land M."/>
            <person name="Hauser L."/>
            <person name="Kyrpides N."/>
            <person name="Mikhailova N."/>
            <person name="Balakrishnan V."/>
            <person name="Glasner J."/>
            <person name="Perna N.T."/>
        </authorList>
    </citation>
    <scope>NUCLEOTIDE SEQUENCE [LARGE SCALE GENOMIC DNA]</scope>
    <source>
        <strain evidence="2">Ech703</strain>
    </source>
</reference>
<dbReference type="InterPro" id="IPR003314">
    <property type="entry name" value="Mu-type_HTH"/>
</dbReference>
<dbReference type="KEGG" id="dda:Dd703_3362"/>
<dbReference type="InterPro" id="IPR036388">
    <property type="entry name" value="WH-like_DNA-bd_sf"/>
</dbReference>
<dbReference type="RefSeq" id="WP_015855024.1">
    <property type="nucleotide sequence ID" value="NC_012880.1"/>
</dbReference>
<dbReference type="InterPro" id="IPR009061">
    <property type="entry name" value="DNA-bd_dom_put_sf"/>
</dbReference>
<feature type="domain" description="HTH Mu-type" evidence="1">
    <location>
        <begin position="2"/>
        <end position="69"/>
    </location>
</feature>
<dbReference type="PROSITE" id="PS51702">
    <property type="entry name" value="HTH_MU"/>
    <property type="match status" value="1"/>
</dbReference>
<accession>C6CE30</accession>
<dbReference type="AlphaFoldDB" id="C6CE30"/>
<dbReference type="GO" id="GO:0003677">
    <property type="term" value="F:DNA binding"/>
    <property type="evidence" value="ECO:0007669"/>
    <property type="project" value="UniProtKB-KW"/>
</dbReference>
<evidence type="ECO:0000259" key="1">
    <source>
        <dbReference type="PROSITE" id="PS51702"/>
    </source>
</evidence>
<keyword evidence="3" id="KW-1185">Reference proteome</keyword>
<dbReference type="HOGENOM" id="CLU_131585_0_0_6"/>
<dbReference type="EMBL" id="CP001654">
    <property type="protein sequence ID" value="ACS87124.1"/>
    <property type="molecule type" value="Genomic_DNA"/>
</dbReference>
<dbReference type="Proteomes" id="UP000002734">
    <property type="component" value="Chromosome"/>
</dbReference>
<dbReference type="Gene3D" id="1.10.10.10">
    <property type="entry name" value="Winged helix-like DNA-binding domain superfamily/Winged helix DNA-binding domain"/>
    <property type="match status" value="1"/>
</dbReference>
<organism evidence="2 3">
    <name type="scientific">Musicola paradisiaca (strain Ech703)</name>
    <name type="common">Dickeya paradisiaca</name>
    <name type="synonym">Dickeya dadantii</name>
    <dbReference type="NCBI Taxonomy" id="579405"/>
    <lineage>
        <taxon>Bacteria</taxon>
        <taxon>Pseudomonadati</taxon>
        <taxon>Pseudomonadota</taxon>
        <taxon>Gammaproteobacteria</taxon>
        <taxon>Enterobacterales</taxon>
        <taxon>Pectobacteriaceae</taxon>
        <taxon>Musicola</taxon>
    </lineage>
</organism>
<name>C6CE30_MUSP7</name>
<dbReference type="eggNOG" id="COG2932">
    <property type="taxonomic scope" value="Bacteria"/>
</dbReference>
<sequence>MKKEWFATKELLGVAGLPTTRQGVNKQANVKGWARRKLKGVQGKGVEYSLWSLPDNVRHTLQESYPAYSVMNDSEQLSIWMETFNQLSAAEREHLIDLILREGAIPLLACLNSRPKGMIE</sequence>
<gene>
    <name evidence="2" type="ordered locus">Dd703_3362</name>
</gene>
<keyword evidence="2" id="KW-0238">DNA-binding</keyword>
<dbReference type="Pfam" id="PF02316">
    <property type="entry name" value="HTH_Tnp_Mu_1"/>
    <property type="match status" value="1"/>
</dbReference>
<protein>
    <submittedName>
        <fullName evidence="2">MuA-transposase/repressor protein CI DNA-binding</fullName>
    </submittedName>
</protein>
<evidence type="ECO:0000313" key="2">
    <source>
        <dbReference type="EMBL" id="ACS87124.1"/>
    </source>
</evidence>
<dbReference type="STRING" id="579405.Dd703_3362"/>
<proteinExistence type="predicted"/>